<feature type="region of interest" description="Disordered" evidence="2">
    <location>
        <begin position="469"/>
        <end position="513"/>
    </location>
</feature>
<dbReference type="SUPFAM" id="SSF81660">
    <property type="entry name" value="Metal cation-transporting ATPase, ATP-binding domain N"/>
    <property type="match status" value="1"/>
</dbReference>
<dbReference type="GO" id="GO:0000166">
    <property type="term" value="F:nucleotide binding"/>
    <property type="evidence" value="ECO:0007669"/>
    <property type="project" value="InterPro"/>
</dbReference>
<dbReference type="Proteomes" id="UP000182658">
    <property type="component" value="Unassembled WGS sequence"/>
</dbReference>
<feature type="coiled-coil region" evidence="1">
    <location>
        <begin position="85"/>
        <end position="112"/>
    </location>
</feature>
<dbReference type="OrthoDB" id="4778714at2759"/>
<evidence type="ECO:0000256" key="1">
    <source>
        <dbReference type="SAM" id="Coils"/>
    </source>
</evidence>
<feature type="region of interest" description="Disordered" evidence="2">
    <location>
        <begin position="611"/>
        <end position="691"/>
    </location>
</feature>
<organism evidence="3 4">
    <name type="scientific">Coniochaeta ligniaria NRRL 30616</name>
    <dbReference type="NCBI Taxonomy" id="1408157"/>
    <lineage>
        <taxon>Eukaryota</taxon>
        <taxon>Fungi</taxon>
        <taxon>Dikarya</taxon>
        <taxon>Ascomycota</taxon>
        <taxon>Pezizomycotina</taxon>
        <taxon>Sordariomycetes</taxon>
        <taxon>Sordariomycetidae</taxon>
        <taxon>Coniochaetales</taxon>
        <taxon>Coniochaetaceae</taxon>
        <taxon>Coniochaeta</taxon>
    </lineage>
</organism>
<evidence type="ECO:0000313" key="4">
    <source>
        <dbReference type="Proteomes" id="UP000182658"/>
    </source>
</evidence>
<evidence type="ECO:0000313" key="3">
    <source>
        <dbReference type="EMBL" id="OIW26058.1"/>
    </source>
</evidence>
<feature type="compositionally biased region" description="Polar residues" evidence="2">
    <location>
        <begin position="469"/>
        <end position="497"/>
    </location>
</feature>
<evidence type="ECO:0008006" key="5">
    <source>
        <dbReference type="Google" id="ProtNLM"/>
    </source>
</evidence>
<dbReference type="InterPro" id="IPR023299">
    <property type="entry name" value="ATPase_P-typ_cyto_dom_N"/>
</dbReference>
<dbReference type="EMBL" id="KV875101">
    <property type="protein sequence ID" value="OIW26058.1"/>
    <property type="molecule type" value="Genomic_DNA"/>
</dbReference>
<dbReference type="InParanoid" id="A0A1J7JEP4"/>
<feature type="compositionally biased region" description="Polar residues" evidence="2">
    <location>
        <begin position="536"/>
        <end position="565"/>
    </location>
</feature>
<dbReference type="GO" id="GO:0140326">
    <property type="term" value="F:ATPase-coupled intramembrane lipid transporter activity"/>
    <property type="evidence" value="ECO:0007669"/>
    <property type="project" value="TreeGrafter"/>
</dbReference>
<reference evidence="3 4" key="1">
    <citation type="submission" date="2016-10" db="EMBL/GenBank/DDBJ databases">
        <title>Draft genome sequence of Coniochaeta ligniaria NRRL30616, a lignocellulolytic fungus for bioabatement of inhibitors in plant biomass hydrolysates.</title>
        <authorList>
            <consortium name="DOE Joint Genome Institute"/>
            <person name="Jimenez D.J."/>
            <person name="Hector R.E."/>
            <person name="Riley R."/>
            <person name="Sun H."/>
            <person name="Grigoriev I.V."/>
            <person name="Van Elsas J.D."/>
            <person name="Nichols N.N."/>
        </authorList>
    </citation>
    <scope>NUCLEOTIDE SEQUENCE [LARGE SCALE GENOMIC DNA]</scope>
    <source>
        <strain evidence="3 4">NRRL 30616</strain>
    </source>
</reference>
<dbReference type="InterPro" id="IPR023214">
    <property type="entry name" value="HAD_sf"/>
</dbReference>
<feature type="region of interest" description="Disordered" evidence="2">
    <location>
        <begin position="536"/>
        <end position="582"/>
    </location>
</feature>
<dbReference type="PANTHER" id="PTHR24092">
    <property type="entry name" value="PROBABLE PHOSPHOLIPID-TRANSPORTING ATPASE"/>
    <property type="match status" value="1"/>
</dbReference>
<evidence type="ECO:0000256" key="2">
    <source>
        <dbReference type="SAM" id="MobiDB-lite"/>
    </source>
</evidence>
<dbReference type="Gene3D" id="3.40.1110.10">
    <property type="entry name" value="Calcium-transporting ATPase, cytoplasmic domain N"/>
    <property type="match status" value="1"/>
</dbReference>
<accession>A0A1J7JEP4</accession>
<dbReference type="GO" id="GO:0045332">
    <property type="term" value="P:phospholipid translocation"/>
    <property type="evidence" value="ECO:0007669"/>
    <property type="project" value="TreeGrafter"/>
</dbReference>
<sequence length="1120" mass="124780">MDPISITTGVLSLIKVCGAVGFALKELHDGAQLAGAKAEALINEVEEFMRVLGLMKSTLEDKKIQTAFQSTGHIGNHWRSIAACLEDGQQTLERLQATLDKASKSVKLLDSTRKHLRLKLAADEIGIYQQRIRTCRDTMQLSIQTVILWNQVSFQESADKILPGLDDLTRFIRILAMDMNHQMARLGGLIGSSHTSEELRSLERMKACVQTASEVVSSASTTLGLDDKASVAAASDFGDIFPPRPSETVQRWMSDNTVPEVDEPVMSQSVPSLSLSSTLVVGSPGHKLDDSDSDGELEIEIVSAHWDNAMLERQRDKDKEAIRHIKAGLARVRRNERYFANNPEYDDVEMNFLDMLLDLHRETGDWEGAKDVGMDRLTTLSRGMARGDDKSQYLAATMDIIEILIQLKDPVQARIYAKKCVKDYKKLGTSGRDGLERSLKLLVETCKMDGEIEEAQAYERMLANLLETNSSPETNSVGSPANPTQQEKTSVSSQDVSVSIPLHPTPKTYRSPSYSVGQMELDESKAERILSNILETNASPETNSVGSPANPTQQEKTSVSSQDVSVSIPLHPTPNTYRPPSYSGGQMELGEARIERTLTTYSTVLQSTPRVLEKSVSPPGDVLTSRRLDNKPAHLGWSPEPNQSRAKLAVPDPKDAADSSDGETSVVSTRSYNTTNNEPENSTRDASPLSMYKPRRSLPVTYLAKRQSPAGPAKKKIECVSLDMTTRSFKEYCTAAGVRYGLERDRKDNLRDFESLRDYLDLEQQDADTTTAIEQLFILLATCQNDDTPSVSRIYRGVPEYEIDQILTQTAKLGYPRLPRQSSQKHKDVTIEIGEKEHNYEFKMEFGFSRTRDWTSIIYRCPDGKLRRYLKGAADEILRQVQGDKPLLEKMPVPRYLKHYTSTGLLTLCLAFQEFSEAEFQSLEEHFHREILRGSLHDWPSRLGGASEVHFLGTIAIEERTAPGVPDDIARLQLAGSAIWGLSQNDRETATRIALRNGLLDNEMRLLRIDTWTSDTTRVRIDQHINSIRTESDHTLGNPIALVISGHALTIALAPRTGLSQRFLELADLCATVICYDLSDFQRTGVVAFVKGLDKPPPLSPPSIFGRVKRTLTGNRDRLR</sequence>
<proteinExistence type="predicted"/>
<dbReference type="Gene3D" id="3.40.50.1000">
    <property type="entry name" value="HAD superfamily/HAD-like"/>
    <property type="match status" value="1"/>
</dbReference>
<protein>
    <recommendedName>
        <fullName evidence="5">Fungal N-terminal domain-containing protein</fullName>
    </recommendedName>
</protein>
<feature type="compositionally biased region" description="Polar residues" evidence="2">
    <location>
        <begin position="662"/>
        <end position="680"/>
    </location>
</feature>
<name>A0A1J7JEP4_9PEZI</name>
<dbReference type="AlphaFoldDB" id="A0A1J7JEP4"/>
<gene>
    <name evidence="3" type="ORF">CONLIGDRAFT_516937</name>
</gene>
<dbReference type="GO" id="GO:0005886">
    <property type="term" value="C:plasma membrane"/>
    <property type="evidence" value="ECO:0007669"/>
    <property type="project" value="TreeGrafter"/>
</dbReference>
<keyword evidence="1" id="KW-0175">Coiled coil</keyword>
<keyword evidence="4" id="KW-1185">Reference proteome</keyword>
<dbReference type="STRING" id="1408157.A0A1J7JEP4"/>